<comment type="caution">
    <text evidence="2">The sequence shown here is derived from an EMBL/GenBank/DDBJ whole genome shotgun (WGS) entry which is preliminary data.</text>
</comment>
<protein>
    <submittedName>
        <fullName evidence="2">Uncharacterized protein</fullName>
    </submittedName>
</protein>
<feature type="transmembrane region" description="Helical" evidence="1">
    <location>
        <begin position="12"/>
        <end position="30"/>
    </location>
</feature>
<dbReference type="Proteomes" id="UP000266673">
    <property type="component" value="Unassembled WGS sequence"/>
</dbReference>
<gene>
    <name evidence="2" type="ORF">C2G38_2100045</name>
</gene>
<keyword evidence="1" id="KW-0472">Membrane</keyword>
<evidence type="ECO:0000313" key="2">
    <source>
        <dbReference type="EMBL" id="RIB12815.1"/>
    </source>
</evidence>
<evidence type="ECO:0000313" key="3">
    <source>
        <dbReference type="Proteomes" id="UP000266673"/>
    </source>
</evidence>
<keyword evidence="1" id="KW-0812">Transmembrane</keyword>
<reference evidence="2 3" key="1">
    <citation type="submission" date="2018-06" db="EMBL/GenBank/DDBJ databases">
        <title>Comparative genomics reveals the genomic features of Rhizophagus irregularis, R. cerebriforme, R. diaphanum and Gigaspora rosea, and their symbiotic lifestyle signature.</title>
        <authorList>
            <person name="Morin E."/>
            <person name="San Clemente H."/>
            <person name="Chen E.C.H."/>
            <person name="De La Providencia I."/>
            <person name="Hainaut M."/>
            <person name="Kuo A."/>
            <person name="Kohler A."/>
            <person name="Murat C."/>
            <person name="Tang N."/>
            <person name="Roy S."/>
            <person name="Loubradou J."/>
            <person name="Henrissat B."/>
            <person name="Grigoriev I.V."/>
            <person name="Corradi N."/>
            <person name="Roux C."/>
            <person name="Martin F.M."/>
        </authorList>
    </citation>
    <scope>NUCLEOTIDE SEQUENCE [LARGE SCALE GENOMIC DNA]</scope>
    <source>
        <strain evidence="2 3">DAOM 194757</strain>
    </source>
</reference>
<proteinExistence type="predicted"/>
<name>A0A397URJ6_9GLOM</name>
<dbReference type="AlphaFoldDB" id="A0A397URJ6"/>
<keyword evidence="3" id="KW-1185">Reference proteome</keyword>
<keyword evidence="1" id="KW-1133">Transmembrane helix</keyword>
<organism evidence="2 3">
    <name type="scientific">Gigaspora rosea</name>
    <dbReference type="NCBI Taxonomy" id="44941"/>
    <lineage>
        <taxon>Eukaryota</taxon>
        <taxon>Fungi</taxon>
        <taxon>Fungi incertae sedis</taxon>
        <taxon>Mucoromycota</taxon>
        <taxon>Glomeromycotina</taxon>
        <taxon>Glomeromycetes</taxon>
        <taxon>Diversisporales</taxon>
        <taxon>Gigasporaceae</taxon>
        <taxon>Gigaspora</taxon>
    </lineage>
</organism>
<dbReference type="EMBL" id="QKWP01000987">
    <property type="protein sequence ID" value="RIB12815.1"/>
    <property type="molecule type" value="Genomic_DNA"/>
</dbReference>
<feature type="transmembrane region" description="Helical" evidence="1">
    <location>
        <begin position="42"/>
        <end position="65"/>
    </location>
</feature>
<evidence type="ECO:0000256" key="1">
    <source>
        <dbReference type="SAM" id="Phobius"/>
    </source>
</evidence>
<accession>A0A397URJ6</accession>
<sequence>MTSCAHGYSNFIISRVLDGICHIFIICWLYNNHRPNDILLQVRARCILITLLLVVIITAFGYFALEDIRNGKVGHFNCKFFESQTLRKSMF</sequence>